<reference evidence="3 4" key="1">
    <citation type="submission" date="2017-09" db="EMBL/GenBank/DDBJ databases">
        <title>Depth-based differentiation of microbial function through sediment-hosted aquifers and enrichment of novel symbionts in the deep terrestrial subsurface.</title>
        <authorList>
            <person name="Probst A.J."/>
            <person name="Ladd B."/>
            <person name="Jarett J.K."/>
            <person name="Geller-Mcgrath D.E."/>
            <person name="Sieber C.M."/>
            <person name="Emerson J.B."/>
            <person name="Anantharaman K."/>
            <person name="Thomas B.C."/>
            <person name="Malmstrom R."/>
            <person name="Stieglmeier M."/>
            <person name="Klingl A."/>
            <person name="Woyke T."/>
            <person name="Ryan C.M."/>
            <person name="Banfield J.F."/>
        </authorList>
    </citation>
    <scope>NUCLEOTIDE SEQUENCE [LARGE SCALE GENOMIC DNA]</scope>
    <source>
        <strain evidence="3">CG23_combo_of_CG06-09_8_20_14_all_37_13</strain>
    </source>
</reference>
<dbReference type="Gene3D" id="3.40.710.10">
    <property type="entry name" value="DD-peptidase/beta-lactamase superfamily"/>
    <property type="match status" value="2"/>
</dbReference>
<accession>A0A2G9YDV4</accession>
<dbReference type="GO" id="GO:0006508">
    <property type="term" value="P:proteolysis"/>
    <property type="evidence" value="ECO:0007669"/>
    <property type="project" value="InterPro"/>
</dbReference>
<keyword evidence="1" id="KW-0812">Transmembrane</keyword>
<dbReference type="SUPFAM" id="SSF56601">
    <property type="entry name" value="beta-lactamase/transpeptidase-like"/>
    <property type="match status" value="1"/>
</dbReference>
<dbReference type="InterPro" id="IPR012338">
    <property type="entry name" value="Beta-lactam/transpept-like"/>
</dbReference>
<feature type="domain" description="Peptidase S11 D-alanyl-D-alanine carboxypeptidase A N-terminal" evidence="2">
    <location>
        <begin position="121"/>
        <end position="245"/>
    </location>
</feature>
<dbReference type="EMBL" id="PCRH01000061">
    <property type="protein sequence ID" value="PIP16913.1"/>
    <property type="molecule type" value="Genomic_DNA"/>
</dbReference>
<sequence length="262" mass="29507">MLIFKKLVKLNLYATNFDSRLKQKTMLDKVILLIIALLIILTVYIGIDNNYQKIRTSLISPDNNWLKAELVPESPFPLQAKAGIVIDRQTNQILYQRNVDLQLPIASLTKLMTALVVDYDQDLFNKMLIASDNQAAEKLAKEDTISKMNQKAKELGMDNTYFVDTTGLGPGNVSTANELVLLTEEVLKHPDLIKILGTQKYQNFENTNKLLALPTVIAGKTGFTDEAGECLMLVTDKYISIVLNAEDRFEQSEKLIKILDNQ</sequence>
<dbReference type="Pfam" id="PF00768">
    <property type="entry name" value="Peptidase_S11"/>
    <property type="match status" value="2"/>
</dbReference>
<evidence type="ECO:0000313" key="4">
    <source>
        <dbReference type="Proteomes" id="UP000231480"/>
    </source>
</evidence>
<protein>
    <recommendedName>
        <fullName evidence="2">Peptidase S11 D-alanyl-D-alanine carboxypeptidase A N-terminal domain-containing protein</fullName>
    </recommendedName>
</protein>
<dbReference type="AlphaFoldDB" id="A0A2G9YDV4"/>
<gene>
    <name evidence="3" type="ORF">COX44_02815</name>
</gene>
<organism evidence="3 4">
    <name type="scientific">Candidatus Portnoybacteria bacterium CG23_combo_of_CG06-09_8_20_14_all_37_13</name>
    <dbReference type="NCBI Taxonomy" id="1974819"/>
    <lineage>
        <taxon>Bacteria</taxon>
        <taxon>Candidatus Portnoyibacteriota</taxon>
    </lineage>
</organism>
<feature type="transmembrane region" description="Helical" evidence="1">
    <location>
        <begin position="30"/>
        <end position="47"/>
    </location>
</feature>
<name>A0A2G9YDV4_9BACT</name>
<evidence type="ECO:0000256" key="1">
    <source>
        <dbReference type="SAM" id="Phobius"/>
    </source>
</evidence>
<comment type="caution">
    <text evidence="3">The sequence shown here is derived from an EMBL/GenBank/DDBJ whole genome shotgun (WGS) entry which is preliminary data.</text>
</comment>
<dbReference type="GO" id="GO:0009002">
    <property type="term" value="F:serine-type D-Ala-D-Ala carboxypeptidase activity"/>
    <property type="evidence" value="ECO:0007669"/>
    <property type="project" value="InterPro"/>
</dbReference>
<evidence type="ECO:0000313" key="3">
    <source>
        <dbReference type="EMBL" id="PIP16913.1"/>
    </source>
</evidence>
<dbReference type="PANTHER" id="PTHR21581:SF6">
    <property type="entry name" value="TRAFFICKING PROTEIN PARTICLE COMPLEX SUBUNIT 12"/>
    <property type="match status" value="1"/>
</dbReference>
<feature type="domain" description="Peptidase S11 D-alanyl-D-alanine carboxypeptidase A N-terminal" evidence="2">
    <location>
        <begin position="77"/>
        <end position="118"/>
    </location>
</feature>
<dbReference type="InterPro" id="IPR001967">
    <property type="entry name" value="Peptidase_S11_N"/>
</dbReference>
<proteinExistence type="predicted"/>
<dbReference type="PANTHER" id="PTHR21581">
    <property type="entry name" value="D-ALANYL-D-ALANINE CARBOXYPEPTIDASE"/>
    <property type="match status" value="1"/>
</dbReference>
<keyword evidence="1" id="KW-0472">Membrane</keyword>
<evidence type="ECO:0000259" key="2">
    <source>
        <dbReference type="Pfam" id="PF00768"/>
    </source>
</evidence>
<dbReference type="Proteomes" id="UP000231480">
    <property type="component" value="Unassembled WGS sequence"/>
</dbReference>
<keyword evidence="1" id="KW-1133">Transmembrane helix</keyword>